<dbReference type="Pfam" id="PF02285">
    <property type="entry name" value="COX8"/>
    <property type="match status" value="1"/>
</dbReference>
<dbReference type="OrthoDB" id="6093252at2759"/>
<keyword evidence="7" id="KW-0496">Mitochondrion</keyword>
<gene>
    <name evidence="10" type="ORF">GWI33_022077</name>
</gene>
<dbReference type="Gene3D" id="4.10.81.10">
    <property type="entry name" value="Cytochrome c oxidase, subunit 8"/>
    <property type="match status" value="1"/>
</dbReference>
<dbReference type="AlphaFoldDB" id="A0A834IV56"/>
<feature type="transmembrane region" description="Helical" evidence="9">
    <location>
        <begin position="38"/>
        <end position="57"/>
    </location>
</feature>
<dbReference type="PANTHER" id="PTHR16717">
    <property type="entry name" value="CYTOCHROME C OXIDASE POLYPEPTIDE VIII"/>
    <property type="match status" value="1"/>
</dbReference>
<dbReference type="GO" id="GO:0006123">
    <property type="term" value="P:mitochondrial electron transport, cytochrome c to oxygen"/>
    <property type="evidence" value="ECO:0007669"/>
    <property type="project" value="InterPro"/>
</dbReference>
<dbReference type="Proteomes" id="UP000625711">
    <property type="component" value="Unassembled WGS sequence"/>
</dbReference>
<evidence type="ECO:0000256" key="2">
    <source>
        <dbReference type="ARBA" id="ARBA00004673"/>
    </source>
</evidence>
<keyword evidence="5" id="KW-0999">Mitochondrion inner membrane</keyword>
<evidence type="ECO:0000313" key="10">
    <source>
        <dbReference type="EMBL" id="KAF7284485.1"/>
    </source>
</evidence>
<dbReference type="UniPathway" id="UPA00705"/>
<evidence type="ECO:0000256" key="9">
    <source>
        <dbReference type="SAM" id="Phobius"/>
    </source>
</evidence>
<comment type="caution">
    <text evidence="10">The sequence shown here is derived from an EMBL/GenBank/DDBJ whole genome shotgun (WGS) entry which is preliminary data.</text>
</comment>
<comment type="similarity">
    <text evidence="3">Belongs to the cytochrome c oxidase VIII family.</text>
</comment>
<keyword evidence="11" id="KW-1185">Reference proteome</keyword>
<keyword evidence="4 9" id="KW-0812">Transmembrane</keyword>
<name>A0A834IV56_RHYFE</name>
<reference evidence="10" key="1">
    <citation type="submission" date="2020-08" db="EMBL/GenBank/DDBJ databases">
        <title>Genome sequencing and assembly of the red palm weevil Rhynchophorus ferrugineus.</title>
        <authorList>
            <person name="Dias G.B."/>
            <person name="Bergman C.M."/>
            <person name="Manee M."/>
        </authorList>
    </citation>
    <scope>NUCLEOTIDE SEQUENCE</scope>
    <source>
        <strain evidence="10">AA-2017</strain>
        <tissue evidence="10">Whole larva</tissue>
    </source>
</reference>
<dbReference type="GO" id="GO:0045277">
    <property type="term" value="C:respiratory chain complex IV"/>
    <property type="evidence" value="ECO:0007669"/>
    <property type="project" value="InterPro"/>
</dbReference>
<organism evidence="10 11">
    <name type="scientific">Rhynchophorus ferrugineus</name>
    <name type="common">Red palm weevil</name>
    <name type="synonym">Curculio ferrugineus</name>
    <dbReference type="NCBI Taxonomy" id="354439"/>
    <lineage>
        <taxon>Eukaryota</taxon>
        <taxon>Metazoa</taxon>
        <taxon>Ecdysozoa</taxon>
        <taxon>Arthropoda</taxon>
        <taxon>Hexapoda</taxon>
        <taxon>Insecta</taxon>
        <taxon>Pterygota</taxon>
        <taxon>Neoptera</taxon>
        <taxon>Endopterygota</taxon>
        <taxon>Coleoptera</taxon>
        <taxon>Polyphaga</taxon>
        <taxon>Cucujiformia</taxon>
        <taxon>Curculionidae</taxon>
        <taxon>Dryophthorinae</taxon>
        <taxon>Rhynchophorus</taxon>
    </lineage>
</organism>
<dbReference type="PANTHER" id="PTHR16717:SF5">
    <property type="entry name" value="CYTOCHROME C OXIDASE SUBUNIT 8, ISOFORM A"/>
    <property type="match status" value="1"/>
</dbReference>
<protein>
    <submittedName>
        <fullName evidence="10">Uncharacterized protein</fullName>
    </submittedName>
</protein>
<evidence type="ECO:0000256" key="6">
    <source>
        <dbReference type="ARBA" id="ARBA00022989"/>
    </source>
</evidence>
<evidence type="ECO:0000256" key="3">
    <source>
        <dbReference type="ARBA" id="ARBA00010117"/>
    </source>
</evidence>
<accession>A0A834IV56</accession>
<proteinExistence type="inferred from homology"/>
<dbReference type="EMBL" id="JAACXV010000077">
    <property type="protein sequence ID" value="KAF7284485.1"/>
    <property type="molecule type" value="Genomic_DNA"/>
</dbReference>
<sequence length="67" mass="7221">MFAIKASRLAVQAQKVAPQTRSVVSGPPTVKISPAEKLVHGLIITGSCMAIPAWVLVNIKHYRQPQS</sequence>
<evidence type="ECO:0000256" key="1">
    <source>
        <dbReference type="ARBA" id="ARBA00004434"/>
    </source>
</evidence>
<evidence type="ECO:0000256" key="4">
    <source>
        <dbReference type="ARBA" id="ARBA00022692"/>
    </source>
</evidence>
<keyword evidence="8 9" id="KW-0472">Membrane</keyword>
<evidence type="ECO:0000256" key="5">
    <source>
        <dbReference type="ARBA" id="ARBA00022792"/>
    </source>
</evidence>
<comment type="pathway">
    <text evidence="2">Energy metabolism; oxidative phosphorylation.</text>
</comment>
<dbReference type="GO" id="GO:0005743">
    <property type="term" value="C:mitochondrial inner membrane"/>
    <property type="evidence" value="ECO:0007669"/>
    <property type="project" value="UniProtKB-SubCell"/>
</dbReference>
<comment type="subcellular location">
    <subcellularLocation>
        <location evidence="1">Mitochondrion inner membrane</location>
        <topology evidence="1">Single-pass membrane protein</topology>
    </subcellularLocation>
</comment>
<evidence type="ECO:0000256" key="8">
    <source>
        <dbReference type="ARBA" id="ARBA00023136"/>
    </source>
</evidence>
<evidence type="ECO:0000256" key="7">
    <source>
        <dbReference type="ARBA" id="ARBA00023128"/>
    </source>
</evidence>
<dbReference type="InterPro" id="IPR036548">
    <property type="entry name" value="Cyt_c_oxidase_su8_sf"/>
</dbReference>
<keyword evidence="6 9" id="KW-1133">Transmembrane helix</keyword>
<evidence type="ECO:0000313" key="11">
    <source>
        <dbReference type="Proteomes" id="UP000625711"/>
    </source>
</evidence>
<dbReference type="InterPro" id="IPR003205">
    <property type="entry name" value="Cyt_c_oxidase_su8"/>
</dbReference>